<dbReference type="KEGG" id="spir:CWM47_25370"/>
<evidence type="ECO:0000313" key="3">
    <source>
        <dbReference type="EMBL" id="AUD04880.1"/>
    </source>
</evidence>
<dbReference type="RefSeq" id="WP_100991141.1">
    <property type="nucleotide sequence ID" value="NZ_CP025096.1"/>
</dbReference>
<dbReference type="InterPro" id="IPR051266">
    <property type="entry name" value="CLCR"/>
</dbReference>
<dbReference type="AlphaFoldDB" id="A0A2K8Z4U0"/>
<sequence length="774" mass="82783">MKKTIFLHLFLTCFILLTTLVTQAADQDISFNEDRPTFPIILIVGAPQTINIGVVGAPANVSWGFFGVPTPIGIGGCPATDNNPYVCQGITITLPVGSVSSAATASVGWTGVAPTSGSLTFVLIVEGHAREYRIDVRRPLDLSFVLDKSGSMGIISEGTTTRWDALKTAVNNFMLKLSNPAFAQPGDRVGLTFFETGLTPSTFGNSLLPLDPGAATMVQTAMNGLSPGSGTAMGLGINDAKTKLADATRTRDILLFTDGEQNVAPLVNTNGCDVGGVALNANCPVLPGSSGNLKIFTIGIGNPSPTYLTTLQNLATKSGGNCLLTSNGNSFTNTTSMVIGNIDAIFTQAFINLLRDNSPQLIRTKSGSIGSAAQGLVDFPLNKNVDDLLIEVSLNKNFEIPQLARLVAAIRVSRNGQDVTALATPRWVGSSPNTYMYAFSFNTDKAYANKLRSEGNWTVTAQPNGPASGLTYRIAVIADDHMLDYTCSQGNALPTVGDTQTFAVQFSDRGKPIENATITAMVYRPGDDIGDLMARNTKKAAVPVRQQDRSAVGILKYQTLLREDASFVRALTPVEQVVMLTYRGNGRYEGNYSGMNVAGIYQIVFRIQGQDSIRGQYDRYEMQSMYVKAGQIDIGKSVISNVFTNGKLVMTVRPVTTYGRFLGPAATDAFDINAPSAKLSSIIDNQDGSYTLTVQSTTKSAGSISILQQKVFTGNLTEFKVSEKIPSVAREFRPDAVNVLIPNKNFTLKAATGSTVPQKTTTTIPKKQLQRIPK</sequence>
<dbReference type="Proteomes" id="UP000232883">
    <property type="component" value="Chromosome"/>
</dbReference>
<evidence type="ECO:0000259" key="2">
    <source>
        <dbReference type="PROSITE" id="PS50234"/>
    </source>
</evidence>
<accession>A0A2K8Z4U0</accession>
<dbReference type="CDD" id="cd00198">
    <property type="entry name" value="vWFA"/>
    <property type="match status" value="1"/>
</dbReference>
<dbReference type="PROSITE" id="PS50234">
    <property type="entry name" value="VWFA"/>
    <property type="match status" value="1"/>
</dbReference>
<reference evidence="3 4" key="1">
    <citation type="submission" date="2017-11" db="EMBL/GenBank/DDBJ databases">
        <title>Taxonomic description and genome sequences of Spirosoma HA7 sp. nov., isolated from pollen microhabitat of Corylus avellana.</title>
        <authorList>
            <person name="Ambika Manirajan B."/>
            <person name="Suarez C."/>
            <person name="Ratering S."/>
            <person name="Geissler-Plaum R."/>
            <person name="Cardinale M."/>
            <person name="Sylvia S."/>
        </authorList>
    </citation>
    <scope>NUCLEOTIDE SEQUENCE [LARGE SCALE GENOMIC DNA]</scope>
    <source>
        <strain evidence="3 4">HA7</strain>
    </source>
</reference>
<dbReference type="PANTHER" id="PTHR10579:SF43">
    <property type="entry name" value="ZINC FINGER (C3HC4-TYPE RING FINGER) FAMILY PROTEIN"/>
    <property type="match status" value="1"/>
</dbReference>
<dbReference type="Pfam" id="PF13519">
    <property type="entry name" value="VWA_2"/>
    <property type="match status" value="1"/>
</dbReference>
<dbReference type="EMBL" id="CP025096">
    <property type="protein sequence ID" value="AUD04880.1"/>
    <property type="molecule type" value="Genomic_DNA"/>
</dbReference>
<name>A0A2K8Z4U0_9BACT</name>
<keyword evidence="1" id="KW-0732">Signal</keyword>
<feature type="domain" description="VWFA" evidence="2">
    <location>
        <begin position="141"/>
        <end position="354"/>
    </location>
</feature>
<dbReference type="PANTHER" id="PTHR10579">
    <property type="entry name" value="CALCIUM-ACTIVATED CHLORIDE CHANNEL REGULATOR"/>
    <property type="match status" value="1"/>
</dbReference>
<proteinExistence type="predicted"/>
<dbReference type="Gene3D" id="3.40.50.410">
    <property type="entry name" value="von Willebrand factor, type A domain"/>
    <property type="match status" value="1"/>
</dbReference>
<dbReference type="SMART" id="SM00327">
    <property type="entry name" value="VWA"/>
    <property type="match status" value="1"/>
</dbReference>
<gene>
    <name evidence="3" type="ORF">CWM47_25370</name>
</gene>
<keyword evidence="4" id="KW-1185">Reference proteome</keyword>
<organism evidence="3 4">
    <name type="scientific">Spirosoma pollinicola</name>
    <dbReference type="NCBI Taxonomy" id="2057025"/>
    <lineage>
        <taxon>Bacteria</taxon>
        <taxon>Pseudomonadati</taxon>
        <taxon>Bacteroidota</taxon>
        <taxon>Cytophagia</taxon>
        <taxon>Cytophagales</taxon>
        <taxon>Cytophagaceae</taxon>
        <taxon>Spirosoma</taxon>
    </lineage>
</organism>
<feature type="chain" id="PRO_5014609999" description="VWFA domain-containing protein" evidence="1">
    <location>
        <begin position="25"/>
        <end position="774"/>
    </location>
</feature>
<dbReference type="SUPFAM" id="SSF53300">
    <property type="entry name" value="vWA-like"/>
    <property type="match status" value="1"/>
</dbReference>
<dbReference type="InterPro" id="IPR002035">
    <property type="entry name" value="VWF_A"/>
</dbReference>
<protein>
    <recommendedName>
        <fullName evidence="2">VWFA domain-containing protein</fullName>
    </recommendedName>
</protein>
<evidence type="ECO:0000256" key="1">
    <source>
        <dbReference type="SAM" id="SignalP"/>
    </source>
</evidence>
<feature type="signal peptide" evidence="1">
    <location>
        <begin position="1"/>
        <end position="24"/>
    </location>
</feature>
<dbReference type="InterPro" id="IPR036465">
    <property type="entry name" value="vWFA_dom_sf"/>
</dbReference>
<dbReference type="OrthoDB" id="6059150at2"/>
<evidence type="ECO:0000313" key="4">
    <source>
        <dbReference type="Proteomes" id="UP000232883"/>
    </source>
</evidence>